<reference evidence="1" key="1">
    <citation type="journal article" date="2020" name="Fungal Divers.">
        <title>Resolving the Mortierellaceae phylogeny through synthesis of multi-gene phylogenetics and phylogenomics.</title>
        <authorList>
            <person name="Vandepol N."/>
            <person name="Liber J."/>
            <person name="Desiro A."/>
            <person name="Na H."/>
            <person name="Kennedy M."/>
            <person name="Barry K."/>
            <person name="Grigoriev I.V."/>
            <person name="Miller A.N."/>
            <person name="O'Donnell K."/>
            <person name="Stajich J.E."/>
            <person name="Bonito G."/>
        </authorList>
    </citation>
    <scope>NUCLEOTIDE SEQUENCE</scope>
    <source>
        <strain evidence="1">NRRL 2769</strain>
    </source>
</reference>
<dbReference type="EMBL" id="JAAAID010004068">
    <property type="protein sequence ID" value="KAF9994430.1"/>
    <property type="molecule type" value="Genomic_DNA"/>
</dbReference>
<accession>A0A9P6SRV7</accession>
<organism evidence="1 2">
    <name type="scientific">Entomortierella chlamydospora</name>
    <dbReference type="NCBI Taxonomy" id="101097"/>
    <lineage>
        <taxon>Eukaryota</taxon>
        <taxon>Fungi</taxon>
        <taxon>Fungi incertae sedis</taxon>
        <taxon>Mucoromycota</taxon>
        <taxon>Mortierellomycotina</taxon>
        <taxon>Mortierellomycetes</taxon>
        <taxon>Mortierellales</taxon>
        <taxon>Mortierellaceae</taxon>
        <taxon>Entomortierella</taxon>
    </lineage>
</organism>
<gene>
    <name evidence="1" type="ORF">BGZ80_007808</name>
</gene>
<sequence>MSTSERCQDFIHNRRKGANYFLLQPKNPCYKPADYIKFRALKQDQSFTLIDEWTRWILELKKNSYKAVRMAAAAAPPLTQDDIDEYYRHRVYVEREQDALESSKNQLQMADKQHTFHMENRSSGRTWLRIDGDAMTQELDKALN</sequence>
<evidence type="ECO:0000313" key="1">
    <source>
        <dbReference type="EMBL" id="KAF9994430.1"/>
    </source>
</evidence>
<protein>
    <submittedName>
        <fullName evidence="1">Uncharacterized protein</fullName>
    </submittedName>
</protein>
<keyword evidence="2" id="KW-1185">Reference proteome</keyword>
<evidence type="ECO:0000313" key="2">
    <source>
        <dbReference type="Proteomes" id="UP000703661"/>
    </source>
</evidence>
<comment type="caution">
    <text evidence="1">The sequence shown here is derived from an EMBL/GenBank/DDBJ whole genome shotgun (WGS) entry which is preliminary data.</text>
</comment>
<feature type="non-terminal residue" evidence="1">
    <location>
        <position position="144"/>
    </location>
</feature>
<proteinExistence type="predicted"/>
<dbReference type="AlphaFoldDB" id="A0A9P6SRV7"/>
<name>A0A9P6SRV7_9FUNG</name>
<dbReference type="Proteomes" id="UP000703661">
    <property type="component" value="Unassembled WGS sequence"/>
</dbReference>